<keyword evidence="2" id="KW-1185">Reference proteome</keyword>
<sequence length="140" mass="15752">MTDILPSTWTLQILLHYPDSGCMPDLGQRNGILMFLKAERKDGSTTNVNSSSLKILFDLLASNDSHNNLTQEESTESTVLLPLNRSNIEGYIDYLGIRDHKHTIDILMTNGFHSHKVFKSSGKSRCQITWSHPWGGDHVV</sequence>
<name>A0A0L6UDY2_9BASI</name>
<dbReference type="Proteomes" id="UP000037035">
    <property type="component" value="Unassembled WGS sequence"/>
</dbReference>
<gene>
    <name evidence="1" type="ORF">VP01_761g6</name>
</gene>
<accession>A0A0L6UDY2</accession>
<dbReference type="EMBL" id="LAVV01013072">
    <property type="protein sequence ID" value="KNZ46020.1"/>
    <property type="molecule type" value="Genomic_DNA"/>
</dbReference>
<dbReference type="AlphaFoldDB" id="A0A0L6UDY2"/>
<dbReference type="VEuPathDB" id="FungiDB:VP01_761g6"/>
<reference evidence="1 2" key="1">
    <citation type="submission" date="2015-08" db="EMBL/GenBank/DDBJ databases">
        <title>Next Generation Sequencing and Analysis of the Genome of Puccinia sorghi L Schw, the Causal Agent of Maize Common Rust.</title>
        <authorList>
            <person name="Rochi L."/>
            <person name="Burguener G."/>
            <person name="Darino M."/>
            <person name="Turjanski A."/>
            <person name="Kreff E."/>
            <person name="Dieguez M.J."/>
            <person name="Sacco F."/>
        </authorList>
    </citation>
    <scope>NUCLEOTIDE SEQUENCE [LARGE SCALE GENOMIC DNA]</scope>
    <source>
        <strain evidence="1 2">RO10H11247</strain>
    </source>
</reference>
<proteinExistence type="predicted"/>
<organism evidence="1 2">
    <name type="scientific">Puccinia sorghi</name>
    <dbReference type="NCBI Taxonomy" id="27349"/>
    <lineage>
        <taxon>Eukaryota</taxon>
        <taxon>Fungi</taxon>
        <taxon>Dikarya</taxon>
        <taxon>Basidiomycota</taxon>
        <taxon>Pucciniomycotina</taxon>
        <taxon>Pucciniomycetes</taxon>
        <taxon>Pucciniales</taxon>
        <taxon>Pucciniaceae</taxon>
        <taxon>Puccinia</taxon>
    </lineage>
</organism>
<comment type="caution">
    <text evidence="1">The sequence shown here is derived from an EMBL/GenBank/DDBJ whole genome shotgun (WGS) entry which is preliminary data.</text>
</comment>
<protein>
    <submittedName>
        <fullName evidence="1">Uncharacterized protein</fullName>
    </submittedName>
</protein>
<evidence type="ECO:0000313" key="1">
    <source>
        <dbReference type="EMBL" id="KNZ46020.1"/>
    </source>
</evidence>
<evidence type="ECO:0000313" key="2">
    <source>
        <dbReference type="Proteomes" id="UP000037035"/>
    </source>
</evidence>